<dbReference type="Proteomes" id="UP000258309">
    <property type="component" value="Unassembled WGS sequence"/>
</dbReference>
<dbReference type="EMBL" id="NCSJ02000411">
    <property type="protein sequence ID" value="RFU24713.1"/>
    <property type="molecule type" value="Genomic_DNA"/>
</dbReference>
<comment type="caution">
    <text evidence="3">The sequence shown here is derived from an EMBL/GenBank/DDBJ whole genome shotgun (WGS) entry which is preliminary data.</text>
</comment>
<evidence type="ECO:0000313" key="3">
    <source>
        <dbReference type="EMBL" id="RFU24713.1"/>
    </source>
</evidence>
<gene>
    <name evidence="3" type="ORF">B7463_g11623</name>
</gene>
<reference evidence="3 4" key="1">
    <citation type="submission" date="2018-05" db="EMBL/GenBank/DDBJ databases">
        <title>Draft genome sequence of Scytalidium lignicola DSM 105466, a ubiquitous saprotrophic fungus.</title>
        <authorList>
            <person name="Buettner E."/>
            <person name="Gebauer A.M."/>
            <person name="Hofrichter M."/>
            <person name="Liers C."/>
            <person name="Kellner H."/>
        </authorList>
    </citation>
    <scope>NUCLEOTIDE SEQUENCE [LARGE SCALE GENOMIC DNA]</scope>
    <source>
        <strain evidence="3 4">DSM 105466</strain>
    </source>
</reference>
<proteinExistence type="predicted"/>
<sequence length="136" mass="14631">NNNFPPLPPTSQAAIHFLIRQYAILLLSSVLIALIFALRPVVDGTSRNVAGALAIYHLAPLSRAVWRVAGSGREVVFGDVNGNGGGLGGPWVHGFVHAVAFLTLALLWGVDGREGEKEREKVGRKEERGLKGKKKE</sequence>
<name>A0A3E2GVC4_SCYLI</name>
<feature type="non-terminal residue" evidence="3">
    <location>
        <position position="1"/>
    </location>
</feature>
<dbReference type="OrthoDB" id="2590756at2759"/>
<feature type="compositionally biased region" description="Basic and acidic residues" evidence="1">
    <location>
        <begin position="114"/>
        <end position="130"/>
    </location>
</feature>
<protein>
    <submittedName>
        <fullName evidence="3">Uncharacterized protein</fullName>
    </submittedName>
</protein>
<dbReference type="AlphaFoldDB" id="A0A3E2GVC4"/>
<evidence type="ECO:0000313" key="4">
    <source>
        <dbReference type="Proteomes" id="UP000258309"/>
    </source>
</evidence>
<accession>A0A3E2GVC4</accession>
<feature type="non-terminal residue" evidence="3">
    <location>
        <position position="136"/>
    </location>
</feature>
<evidence type="ECO:0000256" key="1">
    <source>
        <dbReference type="SAM" id="MobiDB-lite"/>
    </source>
</evidence>
<feature type="transmembrane region" description="Helical" evidence="2">
    <location>
        <begin position="89"/>
        <end position="110"/>
    </location>
</feature>
<keyword evidence="2" id="KW-1133">Transmembrane helix</keyword>
<keyword evidence="2" id="KW-0472">Membrane</keyword>
<feature type="transmembrane region" description="Helical" evidence="2">
    <location>
        <begin position="20"/>
        <end position="38"/>
    </location>
</feature>
<feature type="region of interest" description="Disordered" evidence="1">
    <location>
        <begin position="114"/>
        <end position="136"/>
    </location>
</feature>
<keyword evidence="4" id="KW-1185">Reference proteome</keyword>
<organism evidence="3 4">
    <name type="scientific">Scytalidium lignicola</name>
    <name type="common">Hyphomycete</name>
    <dbReference type="NCBI Taxonomy" id="5539"/>
    <lineage>
        <taxon>Eukaryota</taxon>
        <taxon>Fungi</taxon>
        <taxon>Dikarya</taxon>
        <taxon>Ascomycota</taxon>
        <taxon>Pezizomycotina</taxon>
        <taxon>Leotiomycetes</taxon>
        <taxon>Leotiomycetes incertae sedis</taxon>
        <taxon>Scytalidium</taxon>
    </lineage>
</organism>
<feature type="transmembrane region" description="Helical" evidence="2">
    <location>
        <begin position="50"/>
        <end position="69"/>
    </location>
</feature>
<evidence type="ECO:0000256" key="2">
    <source>
        <dbReference type="SAM" id="Phobius"/>
    </source>
</evidence>
<keyword evidence="2" id="KW-0812">Transmembrane</keyword>